<gene>
    <name evidence="1" type="ORF">ILT43_10660</name>
</gene>
<comment type="caution">
    <text evidence="1">The sequence shown here is derived from an EMBL/GenBank/DDBJ whole genome shotgun (WGS) entry which is preliminary data.</text>
</comment>
<proteinExistence type="predicted"/>
<organism evidence="1 2">
    <name type="scientific">Sphingomonas longa</name>
    <dbReference type="NCBI Taxonomy" id="2778730"/>
    <lineage>
        <taxon>Bacteria</taxon>
        <taxon>Pseudomonadati</taxon>
        <taxon>Pseudomonadota</taxon>
        <taxon>Alphaproteobacteria</taxon>
        <taxon>Sphingomonadales</taxon>
        <taxon>Sphingomonadaceae</taxon>
        <taxon>Sphingomonas</taxon>
    </lineage>
</organism>
<evidence type="ECO:0000313" key="1">
    <source>
        <dbReference type="EMBL" id="MBM6576837.1"/>
    </source>
</evidence>
<keyword evidence="2" id="KW-1185">Reference proteome</keyword>
<name>A0ABS2D7C7_9SPHN</name>
<evidence type="ECO:0000313" key="2">
    <source>
        <dbReference type="Proteomes" id="UP000763641"/>
    </source>
</evidence>
<dbReference type="EMBL" id="JAFEMC010000003">
    <property type="protein sequence ID" value="MBM6576837.1"/>
    <property type="molecule type" value="Genomic_DNA"/>
</dbReference>
<protein>
    <submittedName>
        <fullName evidence="1">Uncharacterized protein</fullName>
    </submittedName>
</protein>
<sequence length="80" mass="8735">MLASTVDGHNLGHGIAVHAFARSLFLHCRLPATTGLSYARDYCHNVRQYRGSGRAKRLKKGLFAVTFGTNRAFSGRAGRS</sequence>
<reference evidence="1 2" key="1">
    <citation type="submission" date="2020-12" db="EMBL/GenBank/DDBJ databases">
        <title>Sphingomonas sp.</title>
        <authorList>
            <person name="Kim M.K."/>
        </authorList>
    </citation>
    <scope>NUCLEOTIDE SEQUENCE [LARGE SCALE GENOMIC DNA]</scope>
    <source>
        <strain evidence="1 2">BT552</strain>
    </source>
</reference>
<accession>A0ABS2D7C7</accession>
<dbReference type="Proteomes" id="UP000763641">
    <property type="component" value="Unassembled WGS sequence"/>
</dbReference>